<proteinExistence type="inferred from homology"/>
<comment type="caution">
    <text evidence="5">The sequence shown here is derived from an EMBL/GenBank/DDBJ whole genome shotgun (WGS) entry which is preliminary data.</text>
</comment>
<dbReference type="RefSeq" id="WP_331208902.1">
    <property type="nucleotide sequence ID" value="NZ_JAZGQL010000012.1"/>
</dbReference>
<evidence type="ECO:0000313" key="5">
    <source>
        <dbReference type="EMBL" id="MEE6308625.1"/>
    </source>
</evidence>
<dbReference type="Pfam" id="PF13692">
    <property type="entry name" value="Glyco_trans_1_4"/>
    <property type="match status" value="1"/>
</dbReference>
<dbReference type="PANTHER" id="PTHR12526:SF640">
    <property type="entry name" value="COLANIC ACID BIOSYNTHESIS GLYCOSYLTRANSFERASE WCAL-RELATED"/>
    <property type="match status" value="1"/>
</dbReference>
<dbReference type="CDD" id="cd03801">
    <property type="entry name" value="GT4_PimA-like"/>
    <property type="match status" value="1"/>
</dbReference>
<evidence type="ECO:0000259" key="4">
    <source>
        <dbReference type="Pfam" id="PF13439"/>
    </source>
</evidence>
<evidence type="ECO:0000256" key="3">
    <source>
        <dbReference type="ARBA" id="ARBA00022679"/>
    </source>
</evidence>
<dbReference type="Gene3D" id="3.40.50.2000">
    <property type="entry name" value="Glycogen Phosphorylase B"/>
    <property type="match status" value="2"/>
</dbReference>
<dbReference type="InterPro" id="IPR028098">
    <property type="entry name" value="Glyco_trans_4-like_N"/>
</dbReference>
<reference evidence="5 6" key="1">
    <citation type="submission" date="2024-01" db="EMBL/GenBank/DDBJ databases">
        <title>Genome insights into Plantactinospora veratri sp. nov.</title>
        <authorList>
            <person name="Wang L."/>
        </authorList>
    </citation>
    <scope>NUCLEOTIDE SEQUENCE [LARGE SCALE GENOMIC DNA]</scope>
    <source>
        <strain evidence="5 6">NEAU-FHS4</strain>
    </source>
</reference>
<dbReference type="EMBL" id="JAZGQL010000012">
    <property type="protein sequence ID" value="MEE6308625.1"/>
    <property type="molecule type" value="Genomic_DNA"/>
</dbReference>
<dbReference type="SUPFAM" id="SSF53756">
    <property type="entry name" value="UDP-Glycosyltransferase/glycogen phosphorylase"/>
    <property type="match status" value="1"/>
</dbReference>
<keyword evidence="2 5" id="KW-0328">Glycosyltransferase</keyword>
<gene>
    <name evidence="5" type="ORF">V1634_17490</name>
</gene>
<protein>
    <submittedName>
        <fullName evidence="5">Glycosyltransferase family 4 protein</fullName>
        <ecNumber evidence="5">2.4.-.-</ecNumber>
    </submittedName>
</protein>
<dbReference type="GO" id="GO:0016757">
    <property type="term" value="F:glycosyltransferase activity"/>
    <property type="evidence" value="ECO:0007669"/>
    <property type="project" value="UniProtKB-KW"/>
</dbReference>
<evidence type="ECO:0000313" key="6">
    <source>
        <dbReference type="Proteomes" id="UP001339911"/>
    </source>
</evidence>
<sequence>MESTSVTDEPAASARLRIVVVLKTNTGGLWTVPQVEALRARGHDVRIVLPPGQGRLTAELAARGFQVLPSPFDFRFRPTPGVLRALWRLRRLLRDLRPDVVHYHLYASAMATRLAAAGLGVRKVHMVAGPLFLESPIIRRVERLLWRTDDLVVCGTEFTSRLYGRLGCPPGRRPVVTYGVDTERFSVDHLLRERGQPTHRPAHTELRRKVRAELGVAEDVLLVVMVAFVYPPRHLVHRGRGIKGHDILLTAWDRFHARHPRSHLLLVGGGWNQAGRAHRAELIRRFRVAERADVTWTDSVTEVREVYAAADLSVSPSLSEGHGAVVEASAMGVPSIVSDAGGLPETVDEYAGWVVPADDATALESALDTAGQEFLAGRLAARGTNARRRAVALFDSTAAATRLAAIIERSVAAAPAPRVRSAVPR</sequence>
<feature type="domain" description="Glycosyltransferase subfamily 4-like N-terminal" evidence="4">
    <location>
        <begin position="35"/>
        <end position="184"/>
    </location>
</feature>
<evidence type="ECO:0000256" key="2">
    <source>
        <dbReference type="ARBA" id="ARBA00022676"/>
    </source>
</evidence>
<comment type="similarity">
    <text evidence="1">Belongs to the glycosyltransferase group 1 family. Glycosyltransferase 4 subfamily.</text>
</comment>
<organism evidence="5 6">
    <name type="scientific">Plantactinospora veratri</name>
    <dbReference type="NCBI Taxonomy" id="1436122"/>
    <lineage>
        <taxon>Bacteria</taxon>
        <taxon>Bacillati</taxon>
        <taxon>Actinomycetota</taxon>
        <taxon>Actinomycetes</taxon>
        <taxon>Micromonosporales</taxon>
        <taxon>Micromonosporaceae</taxon>
        <taxon>Plantactinospora</taxon>
    </lineage>
</organism>
<evidence type="ECO:0000256" key="1">
    <source>
        <dbReference type="ARBA" id="ARBA00009481"/>
    </source>
</evidence>
<dbReference type="PANTHER" id="PTHR12526">
    <property type="entry name" value="GLYCOSYLTRANSFERASE"/>
    <property type="match status" value="1"/>
</dbReference>
<keyword evidence="6" id="KW-1185">Reference proteome</keyword>
<keyword evidence="3 5" id="KW-0808">Transferase</keyword>
<dbReference type="Pfam" id="PF13439">
    <property type="entry name" value="Glyco_transf_4"/>
    <property type="match status" value="1"/>
</dbReference>
<name>A0ABU7SFC9_9ACTN</name>
<dbReference type="Proteomes" id="UP001339911">
    <property type="component" value="Unassembled WGS sequence"/>
</dbReference>
<dbReference type="EC" id="2.4.-.-" evidence="5"/>
<accession>A0ABU7SFC9</accession>